<organism evidence="6 7">
    <name type="scientific">Phialophora macrospora</name>
    <dbReference type="NCBI Taxonomy" id="1851006"/>
    <lineage>
        <taxon>Eukaryota</taxon>
        <taxon>Fungi</taxon>
        <taxon>Dikarya</taxon>
        <taxon>Ascomycota</taxon>
        <taxon>Pezizomycotina</taxon>
        <taxon>Eurotiomycetes</taxon>
        <taxon>Chaetothyriomycetidae</taxon>
        <taxon>Chaetothyriales</taxon>
        <taxon>Herpotrichiellaceae</taxon>
        <taxon>Phialophora</taxon>
    </lineage>
</organism>
<name>A0A0D2DIJ7_9EURO</name>
<dbReference type="InterPro" id="IPR050357">
    <property type="entry name" value="Arrestin_domain-protein"/>
</dbReference>
<dbReference type="PANTHER" id="PTHR11188">
    <property type="entry name" value="ARRESTIN DOMAIN CONTAINING PROTEIN"/>
    <property type="match status" value="1"/>
</dbReference>
<dbReference type="AlphaFoldDB" id="A0A0D2DIJ7"/>
<dbReference type="InterPro" id="IPR014756">
    <property type="entry name" value="Ig_E-set"/>
</dbReference>
<evidence type="ECO:0000256" key="1">
    <source>
        <dbReference type="ARBA" id="ARBA00005298"/>
    </source>
</evidence>
<comment type="similarity">
    <text evidence="1">Belongs to the arrestin family.</text>
</comment>
<feature type="region of interest" description="Disordered" evidence="4">
    <location>
        <begin position="435"/>
        <end position="473"/>
    </location>
</feature>
<feature type="compositionally biased region" description="Basic and acidic residues" evidence="4">
    <location>
        <begin position="453"/>
        <end position="465"/>
    </location>
</feature>
<dbReference type="GO" id="GO:0005737">
    <property type="term" value="C:cytoplasm"/>
    <property type="evidence" value="ECO:0007669"/>
    <property type="project" value="TreeGrafter"/>
</dbReference>
<feature type="region of interest" description="Disordered" evidence="4">
    <location>
        <begin position="488"/>
        <end position="557"/>
    </location>
</feature>
<evidence type="ECO:0000256" key="4">
    <source>
        <dbReference type="SAM" id="MobiDB-lite"/>
    </source>
</evidence>
<evidence type="ECO:0000259" key="5">
    <source>
        <dbReference type="Pfam" id="PF00339"/>
    </source>
</evidence>
<sequence>MGLTKAEDSPGLSLELDSSKAHYSPGDTISGRVVLNTADEVGIGKVVVSFWGRAKSRIIQQHGQAVTYHRGRTQFFKQELVLYEGQYTHKAGTFSWPFEFVVPEQADPASILGGEKWKPKNHFRGTADENSLDLTLPASCYHGRHMFGRHAECFIEYILDVTLIEPDGLHHIRGPQSKVSTRPITFHPLSTPEPIQNYNFVTDQRLFTISTLKLLPEHAGTSLGFRDRARSIFQRDSLPKFSFSIAVQAPSIIQLMHPDPIPFLITATPDLSPGLTTIDTSMSLPAVTLKAAKIELKTYVRCRAAGTFSDSKTYEIPILSYQTLNQPLTMVRGMIASAEATLNLGQLVDLRLANAKLGSRLEAPLTPNFTTYNVSRSYQLLWELEIECADKTEKFSSVKNGPECTILLPPATVRMDSIPDNNMLLGADLSQAMTAMSAESTGSGSSSGFWNRRSHEGKESGKEKSGMGNPIVSHVEAGAGAGALNLESKGKSKAQEAAEERALARLGEIESAYQRRQNNPGNPTDAAEDTPRVDDASNQPAIITVTDTDQQLPRYRP</sequence>
<dbReference type="Proteomes" id="UP000054266">
    <property type="component" value="Unassembled WGS sequence"/>
</dbReference>
<evidence type="ECO:0000313" key="7">
    <source>
        <dbReference type="Proteomes" id="UP000054266"/>
    </source>
</evidence>
<evidence type="ECO:0000256" key="2">
    <source>
        <dbReference type="ARBA" id="ARBA00022786"/>
    </source>
</evidence>
<proteinExistence type="inferred from homology"/>
<feature type="compositionally biased region" description="Polar residues" evidence="4">
    <location>
        <begin position="536"/>
        <end position="551"/>
    </location>
</feature>
<dbReference type="SUPFAM" id="SSF81296">
    <property type="entry name" value="E set domains"/>
    <property type="match status" value="1"/>
</dbReference>
<dbReference type="Pfam" id="PF00339">
    <property type="entry name" value="Arrestin_N"/>
    <property type="match status" value="1"/>
</dbReference>
<keyword evidence="7" id="KW-1185">Reference proteome</keyword>
<feature type="compositionally biased region" description="Basic and acidic residues" evidence="4">
    <location>
        <begin position="488"/>
        <end position="503"/>
    </location>
</feature>
<evidence type="ECO:0000313" key="6">
    <source>
        <dbReference type="EMBL" id="KIW62172.1"/>
    </source>
</evidence>
<dbReference type="PANTHER" id="PTHR11188:SF17">
    <property type="entry name" value="FI21816P1"/>
    <property type="match status" value="1"/>
</dbReference>
<dbReference type="Gene3D" id="2.60.40.640">
    <property type="match status" value="1"/>
</dbReference>
<accession>A0A0D2DIJ7</accession>
<reference evidence="6 7" key="1">
    <citation type="submission" date="2015-01" db="EMBL/GenBank/DDBJ databases">
        <title>The Genome Sequence of Capronia semiimmersa CBS27337.</title>
        <authorList>
            <consortium name="The Broad Institute Genomics Platform"/>
            <person name="Cuomo C."/>
            <person name="de Hoog S."/>
            <person name="Gorbushina A."/>
            <person name="Stielow B."/>
            <person name="Teixiera M."/>
            <person name="Abouelleil A."/>
            <person name="Chapman S.B."/>
            <person name="Priest M."/>
            <person name="Young S.K."/>
            <person name="Wortman J."/>
            <person name="Nusbaum C."/>
            <person name="Birren B."/>
        </authorList>
    </citation>
    <scope>NUCLEOTIDE SEQUENCE [LARGE SCALE GENOMIC DNA]</scope>
    <source>
        <strain evidence="6 7">CBS 27337</strain>
    </source>
</reference>
<comment type="subunit">
    <text evidence="3">Interacts with hulA.</text>
</comment>
<dbReference type="InterPro" id="IPR011021">
    <property type="entry name" value="Arrestin-like_N"/>
</dbReference>
<gene>
    <name evidence="6" type="ORF">PV04_10372</name>
</gene>
<evidence type="ECO:0000256" key="3">
    <source>
        <dbReference type="ARBA" id="ARBA00038766"/>
    </source>
</evidence>
<dbReference type="HOGENOM" id="CLU_031205_0_0_1"/>
<keyword evidence="2" id="KW-0833">Ubl conjugation pathway</keyword>
<dbReference type="CDD" id="cd22952">
    <property type="entry name" value="ART10-like"/>
    <property type="match status" value="1"/>
</dbReference>
<dbReference type="InterPro" id="IPR014752">
    <property type="entry name" value="Arrestin-like_C"/>
</dbReference>
<protein>
    <recommendedName>
        <fullName evidence="5">Arrestin-like N-terminal domain-containing protein</fullName>
    </recommendedName>
</protein>
<dbReference type="EMBL" id="KN846963">
    <property type="protein sequence ID" value="KIW62172.1"/>
    <property type="molecule type" value="Genomic_DNA"/>
</dbReference>
<dbReference type="GO" id="GO:0015031">
    <property type="term" value="P:protein transport"/>
    <property type="evidence" value="ECO:0007669"/>
    <property type="project" value="TreeGrafter"/>
</dbReference>
<dbReference type="STRING" id="5601.A0A0D2DIJ7"/>
<feature type="domain" description="Arrestin-like N-terminal" evidence="5">
    <location>
        <begin position="14"/>
        <end position="166"/>
    </location>
</feature>